<proteinExistence type="predicted"/>
<reference evidence="1" key="1">
    <citation type="submission" date="2022-08" db="UniProtKB">
        <authorList>
            <consortium name="EnsemblMetazoa"/>
        </authorList>
    </citation>
    <scope>IDENTIFICATION</scope>
    <source>
        <strain evidence="1">Dongola</strain>
    </source>
</reference>
<name>A0A182IFY1_ANOAR</name>
<protein>
    <submittedName>
        <fullName evidence="1">Uncharacterized protein</fullName>
    </submittedName>
</protein>
<accession>A0A182IFY1</accession>
<organism evidence="1 2">
    <name type="scientific">Anopheles arabiensis</name>
    <name type="common">Mosquito</name>
    <dbReference type="NCBI Taxonomy" id="7173"/>
    <lineage>
        <taxon>Eukaryota</taxon>
        <taxon>Metazoa</taxon>
        <taxon>Ecdysozoa</taxon>
        <taxon>Arthropoda</taxon>
        <taxon>Hexapoda</taxon>
        <taxon>Insecta</taxon>
        <taxon>Pterygota</taxon>
        <taxon>Neoptera</taxon>
        <taxon>Endopterygota</taxon>
        <taxon>Diptera</taxon>
        <taxon>Nematocera</taxon>
        <taxon>Culicoidea</taxon>
        <taxon>Culicidae</taxon>
        <taxon>Anophelinae</taxon>
        <taxon>Anopheles</taxon>
    </lineage>
</organism>
<dbReference type="EnsemblMetazoa" id="AARA014387-RA">
    <property type="protein sequence ID" value="AARA014387-PA"/>
    <property type="gene ID" value="AARA014387"/>
</dbReference>
<evidence type="ECO:0000313" key="1">
    <source>
        <dbReference type="EnsemblMetazoa" id="AARA014387-PA"/>
    </source>
</evidence>
<evidence type="ECO:0000313" key="2">
    <source>
        <dbReference type="Proteomes" id="UP000075840"/>
    </source>
</evidence>
<dbReference type="AlphaFoldDB" id="A0A182IFY1"/>
<dbReference type="Proteomes" id="UP000075840">
    <property type="component" value="Unassembled WGS sequence"/>
</dbReference>
<sequence>MICPPPAISPRWHRAQ</sequence>
<dbReference type="VEuPathDB" id="VectorBase:AARA014387"/>
<dbReference type="EMBL" id="APCN01000377">
    <property type="status" value="NOT_ANNOTATED_CDS"/>
    <property type="molecule type" value="Genomic_DNA"/>
</dbReference>
<keyword evidence="2" id="KW-1185">Reference proteome</keyword>